<dbReference type="Proteomes" id="UP000322234">
    <property type="component" value="Unassembled WGS sequence"/>
</dbReference>
<gene>
    <name evidence="2" type="ORF">E5288_WYG000638</name>
</gene>
<proteinExistence type="predicted"/>
<feature type="region of interest" description="Disordered" evidence="1">
    <location>
        <begin position="231"/>
        <end position="270"/>
    </location>
</feature>
<evidence type="ECO:0000256" key="1">
    <source>
        <dbReference type="SAM" id="MobiDB-lite"/>
    </source>
</evidence>
<sequence length="270" mass="29446">MPMLEDRVQKPQRTPAQRGKNVSPQTFALMSALRSLQPTEPPHSPYLPPCCHKCKEGTYIQVRCTYEVIASVPERHQDVPLASKRAFPARSREDTWGEGVSSSREYSPAPPDHRKATAGQQTEPPGIRGMGTSPRLVLPPCRSPLSCGCQASERQVKGPTWMRQELLEVMMGIKSFQKDLHAKPATGILGIKSLPAVNSKELGGNCGTEDYPGGSKFCVLCIEDSRTGGKNQAAKEIPLSPSVPCMDSLQVQKGPGVPHGKDEPRPEWCP</sequence>
<feature type="compositionally biased region" description="Polar residues" evidence="1">
    <location>
        <begin position="11"/>
        <end position="25"/>
    </location>
</feature>
<reference evidence="2" key="1">
    <citation type="submission" date="2019-10" db="EMBL/GenBank/DDBJ databases">
        <title>The sequence and de novo assembly of the wild yak genome.</title>
        <authorList>
            <person name="Liu Y."/>
        </authorList>
    </citation>
    <scope>NUCLEOTIDE SEQUENCE [LARGE SCALE GENOMIC DNA]</scope>
    <source>
        <strain evidence="2">WY2019</strain>
    </source>
</reference>
<comment type="caution">
    <text evidence="2">The sequence shown here is derived from an EMBL/GenBank/DDBJ whole genome shotgun (WGS) entry which is preliminary data.</text>
</comment>
<evidence type="ECO:0000313" key="3">
    <source>
        <dbReference type="Proteomes" id="UP000322234"/>
    </source>
</evidence>
<feature type="compositionally biased region" description="Basic and acidic residues" evidence="1">
    <location>
        <begin position="259"/>
        <end position="270"/>
    </location>
</feature>
<evidence type="ECO:0000313" key="2">
    <source>
        <dbReference type="EMBL" id="MXQ78970.1"/>
    </source>
</evidence>
<dbReference type="EMBL" id="VBQZ03000001">
    <property type="protein sequence ID" value="MXQ78970.1"/>
    <property type="molecule type" value="Genomic_DNA"/>
</dbReference>
<dbReference type="AlphaFoldDB" id="A0A6B0QPQ8"/>
<organism evidence="2 3">
    <name type="scientific">Bos mutus</name>
    <name type="common">wild yak</name>
    <dbReference type="NCBI Taxonomy" id="72004"/>
    <lineage>
        <taxon>Eukaryota</taxon>
        <taxon>Metazoa</taxon>
        <taxon>Chordata</taxon>
        <taxon>Craniata</taxon>
        <taxon>Vertebrata</taxon>
        <taxon>Euteleostomi</taxon>
        <taxon>Mammalia</taxon>
        <taxon>Eutheria</taxon>
        <taxon>Laurasiatheria</taxon>
        <taxon>Artiodactyla</taxon>
        <taxon>Ruminantia</taxon>
        <taxon>Pecora</taxon>
        <taxon>Bovidae</taxon>
        <taxon>Bovinae</taxon>
        <taxon>Bos</taxon>
    </lineage>
</organism>
<name>A0A6B0QPQ8_9CETA</name>
<protein>
    <submittedName>
        <fullName evidence="2">Uncharacterized protein</fullName>
    </submittedName>
</protein>
<feature type="region of interest" description="Disordered" evidence="1">
    <location>
        <begin position="1"/>
        <end position="25"/>
    </location>
</feature>
<feature type="region of interest" description="Disordered" evidence="1">
    <location>
        <begin position="83"/>
        <end position="132"/>
    </location>
</feature>
<keyword evidence="3" id="KW-1185">Reference proteome</keyword>
<accession>A0A6B0QPQ8</accession>